<reference evidence="2" key="1">
    <citation type="submission" date="2019-08" db="EMBL/GenBank/DDBJ databases">
        <authorList>
            <person name="Kucharzyk K."/>
            <person name="Murdoch R.W."/>
            <person name="Higgins S."/>
            <person name="Loffler F."/>
        </authorList>
    </citation>
    <scope>NUCLEOTIDE SEQUENCE</scope>
</reference>
<gene>
    <name evidence="2" type="ORF">SDC9_21221</name>
</gene>
<keyword evidence="1" id="KW-1133">Transmembrane helix</keyword>
<comment type="caution">
    <text evidence="2">The sequence shown here is derived from an EMBL/GenBank/DDBJ whole genome shotgun (WGS) entry which is preliminary data.</text>
</comment>
<proteinExistence type="predicted"/>
<sequence>MINKIAGGIFINIKNRLKKFKMNIQYFLLEYVFIKRRTFWKYHGIDILFLLWVVLGILIFYGTIINLDIALGTKLTLPLGNFWNLLFGNLIALFLPIFMFLTPVIYEKITNTQNKVMIYKELKKLATWTNRGQFSEDRLKKDYEIYSDNLKYFVEQLKSGEIDDETFEKEIKMEDESYNSDDSRHNILVKEAFESAKLYEKAYYKYLPVIWNDKLLLGLSKKFIDINSNIYMNPDYIYYFIIEKDVKKLNDYLDILIKNESTIHWIIYKFPKKFKMRLFHRLWSEEFNNKVKYITFGHEEEIILEIEKK</sequence>
<protein>
    <submittedName>
        <fullName evidence="2">Uncharacterized protein</fullName>
    </submittedName>
</protein>
<evidence type="ECO:0000256" key="1">
    <source>
        <dbReference type="SAM" id="Phobius"/>
    </source>
</evidence>
<keyword evidence="1" id="KW-0812">Transmembrane</keyword>
<evidence type="ECO:0000313" key="2">
    <source>
        <dbReference type="EMBL" id="MPL75397.1"/>
    </source>
</evidence>
<dbReference type="AlphaFoldDB" id="A0A644U8W8"/>
<organism evidence="2">
    <name type="scientific">bioreactor metagenome</name>
    <dbReference type="NCBI Taxonomy" id="1076179"/>
    <lineage>
        <taxon>unclassified sequences</taxon>
        <taxon>metagenomes</taxon>
        <taxon>ecological metagenomes</taxon>
    </lineage>
</organism>
<feature type="transmembrane region" description="Helical" evidence="1">
    <location>
        <begin position="45"/>
        <end position="65"/>
    </location>
</feature>
<feature type="transmembrane region" description="Helical" evidence="1">
    <location>
        <begin position="85"/>
        <end position="106"/>
    </location>
</feature>
<name>A0A644U8W8_9ZZZZ</name>
<dbReference type="EMBL" id="VSSQ01000088">
    <property type="protein sequence ID" value="MPL75397.1"/>
    <property type="molecule type" value="Genomic_DNA"/>
</dbReference>
<accession>A0A644U8W8</accession>
<keyword evidence="1" id="KW-0472">Membrane</keyword>